<feature type="transmembrane region" description="Helical" evidence="1">
    <location>
        <begin position="364"/>
        <end position="382"/>
    </location>
</feature>
<evidence type="ECO:0000256" key="1">
    <source>
        <dbReference type="SAM" id="Phobius"/>
    </source>
</evidence>
<feature type="transmembrane region" description="Helical" evidence="1">
    <location>
        <begin position="333"/>
        <end position="352"/>
    </location>
</feature>
<accession>A0A6J4I7Y1</accession>
<gene>
    <name evidence="2" type="ORF">AVDCRST_MAG42-2110</name>
</gene>
<feature type="transmembrane region" description="Helical" evidence="1">
    <location>
        <begin position="142"/>
        <end position="164"/>
    </location>
</feature>
<keyword evidence="1" id="KW-1133">Transmembrane helix</keyword>
<feature type="transmembrane region" description="Helical" evidence="1">
    <location>
        <begin position="301"/>
        <end position="321"/>
    </location>
</feature>
<feature type="transmembrane region" description="Helical" evidence="1">
    <location>
        <begin position="203"/>
        <end position="232"/>
    </location>
</feature>
<dbReference type="AlphaFoldDB" id="A0A6J4I7Y1"/>
<proteinExistence type="predicted"/>
<sequence length="468" mass="51392">MIDPQPAPQTQVVASQAESRIQLARRWPGKSVGAAVVLAGLTLLVIGLQFSYLRTVSTSIPHQDEWMLLDAMFQSFDSNNVVGWLFHSRNGHFGLTGKLSYLLSLQFFSLDLAPLRFLNFPVCLLGLVLSARVVMQHVSQPAIRWCVISGAALLLFNLCMWEHFSQGSAFATILAAVIGGAGLYYVVRALYAERARIKNLTVAFVWIIFAILSFGIGYAALAAAFALVTLWLSKRLIGTQPVGWSRPAILGAAAVAATLALLSHPLLNLGLPLRGYLYHFLLVAGAIWASPFENPPLAQKIAYICGLAVFSVSLYALADFVTSDRRRAEGFRAFGIAIILFGLGACAAVAAARPGLPEQEFLSSRYTLQTSIAALGLLFYFATKSRVLLGQLWSFVAIGYLFATVEEWQTGPFRPAVYESIEATVRRIETVPDAELASSLYWNEDLAPIRRVATRLERDRLNVFRNDR</sequence>
<feature type="transmembrane region" description="Helical" evidence="1">
    <location>
        <begin position="244"/>
        <end position="262"/>
    </location>
</feature>
<feature type="transmembrane region" description="Helical" evidence="1">
    <location>
        <begin position="269"/>
        <end position="289"/>
    </location>
</feature>
<protein>
    <submittedName>
        <fullName evidence="2">Uncharacterized protein</fullName>
    </submittedName>
</protein>
<keyword evidence="1" id="KW-0472">Membrane</keyword>
<feature type="transmembrane region" description="Helical" evidence="1">
    <location>
        <begin position="117"/>
        <end position="135"/>
    </location>
</feature>
<name>A0A6J4I7Y1_9BACT</name>
<feature type="transmembrane region" description="Helical" evidence="1">
    <location>
        <begin position="170"/>
        <end position="191"/>
    </location>
</feature>
<dbReference type="EMBL" id="CADCTA010000068">
    <property type="protein sequence ID" value="CAA9242752.1"/>
    <property type="molecule type" value="Genomic_DNA"/>
</dbReference>
<reference evidence="2" key="1">
    <citation type="submission" date="2020-02" db="EMBL/GenBank/DDBJ databases">
        <authorList>
            <person name="Meier V. D."/>
        </authorList>
    </citation>
    <scope>NUCLEOTIDE SEQUENCE</scope>
    <source>
        <strain evidence="2">AVDCRST_MAG42</strain>
    </source>
</reference>
<organism evidence="2">
    <name type="scientific">uncultured Chthoniobacterales bacterium</name>
    <dbReference type="NCBI Taxonomy" id="1836801"/>
    <lineage>
        <taxon>Bacteria</taxon>
        <taxon>Pseudomonadati</taxon>
        <taxon>Verrucomicrobiota</taxon>
        <taxon>Spartobacteria</taxon>
        <taxon>Chthoniobacterales</taxon>
        <taxon>environmental samples</taxon>
    </lineage>
</organism>
<keyword evidence="1" id="KW-0812">Transmembrane</keyword>
<evidence type="ECO:0000313" key="2">
    <source>
        <dbReference type="EMBL" id="CAA9242752.1"/>
    </source>
</evidence>
<feature type="transmembrane region" description="Helical" evidence="1">
    <location>
        <begin position="32"/>
        <end position="52"/>
    </location>
</feature>